<feature type="domain" description="EamA" evidence="1">
    <location>
        <begin position="9"/>
        <end position="73"/>
    </location>
</feature>
<evidence type="ECO:0000313" key="2">
    <source>
        <dbReference type="EMBL" id="MXR21769.1"/>
    </source>
</evidence>
<keyword evidence="3" id="KW-1185">Reference proteome</keyword>
<dbReference type="GO" id="GO:0016020">
    <property type="term" value="C:membrane"/>
    <property type="evidence" value="ECO:0007669"/>
    <property type="project" value="InterPro"/>
</dbReference>
<dbReference type="InterPro" id="IPR000620">
    <property type="entry name" value="EamA_dom"/>
</dbReference>
<dbReference type="Pfam" id="PF00892">
    <property type="entry name" value="EamA"/>
    <property type="match status" value="1"/>
</dbReference>
<dbReference type="Proteomes" id="UP000471521">
    <property type="component" value="Unassembled WGS sequence"/>
</dbReference>
<dbReference type="Gene3D" id="1.10.3730.20">
    <property type="match status" value="1"/>
</dbReference>
<feature type="non-terminal residue" evidence="2">
    <location>
        <position position="1"/>
    </location>
</feature>
<accession>A0A6B0SWB6</accession>
<proteinExistence type="predicted"/>
<evidence type="ECO:0000259" key="1">
    <source>
        <dbReference type="Pfam" id="PF00892"/>
    </source>
</evidence>
<gene>
    <name evidence="2" type="ORF">GRX66_14565</name>
</gene>
<comment type="caution">
    <text evidence="2">The sequence shown here is derived from an EMBL/GenBank/DDBJ whole genome shotgun (WGS) entry which is preliminary data.</text>
</comment>
<protein>
    <submittedName>
        <fullName evidence="2">EamA family transporter</fullName>
    </submittedName>
</protein>
<dbReference type="RefSeq" id="WP_159527211.1">
    <property type="nucleotide sequence ID" value="NZ_WUUU01000149.1"/>
</dbReference>
<dbReference type="SUPFAM" id="SSF103481">
    <property type="entry name" value="Multidrug resistance efflux transporter EmrE"/>
    <property type="match status" value="1"/>
</dbReference>
<evidence type="ECO:0000313" key="3">
    <source>
        <dbReference type="Proteomes" id="UP000471521"/>
    </source>
</evidence>
<dbReference type="AlphaFoldDB" id="A0A6B0SWB6"/>
<name>A0A6B0SWB6_9EURY</name>
<dbReference type="EMBL" id="WUUU01000149">
    <property type="protein sequence ID" value="MXR21769.1"/>
    <property type="molecule type" value="Genomic_DNA"/>
</dbReference>
<sequence length="75" mass="7513">RRPEVGRVGVLVAAAQHLTAVSFQTLPASVASPLVNTQAVVAVVLGAVLLDEPRFGTRLAAAALAVTGVAIISLA</sequence>
<dbReference type="InterPro" id="IPR037185">
    <property type="entry name" value="EmrE-like"/>
</dbReference>
<organism evidence="2 3">
    <name type="scientific">Halobacterium bonnevillei</name>
    <dbReference type="NCBI Taxonomy" id="2692200"/>
    <lineage>
        <taxon>Archaea</taxon>
        <taxon>Methanobacteriati</taxon>
        <taxon>Methanobacteriota</taxon>
        <taxon>Stenosarchaea group</taxon>
        <taxon>Halobacteria</taxon>
        <taxon>Halobacteriales</taxon>
        <taxon>Halobacteriaceae</taxon>
        <taxon>Halobacterium</taxon>
    </lineage>
</organism>
<reference evidence="2 3" key="1">
    <citation type="submission" date="2019-12" db="EMBL/GenBank/DDBJ databases">
        <title>Isolation and characterization of three novel carbon monoxide-oxidizing members of Halobacteria from salione crusts and soils.</title>
        <authorList>
            <person name="Myers M.R."/>
            <person name="King G.M."/>
        </authorList>
    </citation>
    <scope>NUCLEOTIDE SEQUENCE [LARGE SCALE GENOMIC DNA]</scope>
    <source>
        <strain evidence="2 3">PCN9</strain>
    </source>
</reference>
<dbReference type="OrthoDB" id="239604at2157"/>